<dbReference type="InterPro" id="IPR014756">
    <property type="entry name" value="Ig_E-set"/>
</dbReference>
<reference evidence="13" key="1">
    <citation type="journal article" date="2014" name="Int. J. Syst. Evol. Microbiol.">
        <title>Complete genome sequence of Corynebacterium casei LMG S-19264T (=DSM 44701T), isolated from a smear-ripened cheese.</title>
        <authorList>
            <consortium name="US DOE Joint Genome Institute (JGI-PGF)"/>
            <person name="Walter F."/>
            <person name="Albersmeier A."/>
            <person name="Kalinowski J."/>
            <person name="Ruckert C."/>
        </authorList>
    </citation>
    <scope>NUCLEOTIDE SEQUENCE</scope>
    <source>
        <strain evidence="13">KCTC 22169</strain>
    </source>
</reference>
<keyword evidence="5 10" id="KW-0321">Glycogen metabolism</keyword>
<dbReference type="InterPro" id="IPR013780">
    <property type="entry name" value="Glyco_hydro_b"/>
</dbReference>
<protein>
    <recommendedName>
        <fullName evidence="10">1,4-alpha-glucan branching enzyme GlgB</fullName>
        <ecNumber evidence="10">2.4.1.18</ecNumber>
    </recommendedName>
    <alternativeName>
        <fullName evidence="10">1,4-alpha-D-glucan:1,4-alpha-D-glucan 6-glucosyl-transferase</fullName>
    </alternativeName>
    <alternativeName>
        <fullName evidence="10">Alpha-(1-&gt;4)-glucan branching enzyme</fullName>
    </alternativeName>
    <alternativeName>
        <fullName evidence="10">Glycogen branching enzyme</fullName>
        <shortName evidence="10">BE</shortName>
    </alternativeName>
</protein>
<evidence type="ECO:0000256" key="3">
    <source>
        <dbReference type="ARBA" id="ARBA00004964"/>
    </source>
</evidence>
<evidence type="ECO:0000256" key="8">
    <source>
        <dbReference type="ARBA" id="ARBA00023056"/>
    </source>
</evidence>
<keyword evidence="8 10" id="KW-0320">Glycogen biosynthesis</keyword>
<keyword evidence="9 10" id="KW-0119">Carbohydrate metabolism</keyword>
<evidence type="ECO:0000256" key="4">
    <source>
        <dbReference type="ARBA" id="ARBA00009000"/>
    </source>
</evidence>
<evidence type="ECO:0000256" key="9">
    <source>
        <dbReference type="ARBA" id="ARBA00023277"/>
    </source>
</evidence>
<dbReference type="PANTHER" id="PTHR43651">
    <property type="entry name" value="1,4-ALPHA-GLUCAN-BRANCHING ENZYME"/>
    <property type="match status" value="1"/>
</dbReference>
<dbReference type="InterPro" id="IPR006407">
    <property type="entry name" value="GlgB"/>
</dbReference>
<evidence type="ECO:0000256" key="7">
    <source>
        <dbReference type="ARBA" id="ARBA00022679"/>
    </source>
</evidence>
<evidence type="ECO:0000256" key="1">
    <source>
        <dbReference type="ARBA" id="ARBA00000826"/>
    </source>
</evidence>
<dbReference type="CDD" id="cd11322">
    <property type="entry name" value="AmyAc_Glg_BE"/>
    <property type="match status" value="1"/>
</dbReference>
<dbReference type="Pfam" id="PF00128">
    <property type="entry name" value="Alpha-amylase"/>
    <property type="match status" value="1"/>
</dbReference>
<evidence type="ECO:0000256" key="2">
    <source>
        <dbReference type="ARBA" id="ARBA00002953"/>
    </source>
</evidence>
<dbReference type="GO" id="GO:0003844">
    <property type="term" value="F:1,4-alpha-glucan branching enzyme activity"/>
    <property type="evidence" value="ECO:0007669"/>
    <property type="project" value="UniProtKB-UniRule"/>
</dbReference>
<dbReference type="PANTHER" id="PTHR43651:SF3">
    <property type="entry name" value="1,4-ALPHA-GLUCAN-BRANCHING ENZYME"/>
    <property type="match status" value="1"/>
</dbReference>
<dbReference type="GO" id="GO:0004553">
    <property type="term" value="F:hydrolase activity, hydrolyzing O-glycosyl compounds"/>
    <property type="evidence" value="ECO:0007669"/>
    <property type="project" value="InterPro"/>
</dbReference>
<comment type="catalytic activity">
    <reaction evidence="1 10">
        <text>Transfers a segment of a (1-&gt;4)-alpha-D-glucan chain to a primary hydroxy group in a similar glucan chain.</text>
        <dbReference type="EC" id="2.4.1.18"/>
    </reaction>
</comment>
<reference evidence="13" key="2">
    <citation type="submission" date="2020-09" db="EMBL/GenBank/DDBJ databases">
        <authorList>
            <person name="Sun Q."/>
            <person name="Kim S."/>
        </authorList>
    </citation>
    <scope>NUCLEOTIDE SEQUENCE</scope>
    <source>
        <strain evidence="13">KCTC 22169</strain>
    </source>
</reference>
<keyword evidence="14" id="KW-1185">Reference proteome</keyword>
<dbReference type="InterPro" id="IPR004193">
    <property type="entry name" value="Glyco_hydro_13_N"/>
</dbReference>
<comment type="pathway">
    <text evidence="3 10">Glycan biosynthesis; glycogen biosynthesis.</text>
</comment>
<evidence type="ECO:0000313" key="14">
    <source>
        <dbReference type="Proteomes" id="UP000626148"/>
    </source>
</evidence>
<dbReference type="GO" id="GO:0005978">
    <property type="term" value="P:glycogen biosynthetic process"/>
    <property type="evidence" value="ECO:0007669"/>
    <property type="project" value="UniProtKB-UniRule"/>
</dbReference>
<proteinExistence type="inferred from homology"/>
<comment type="similarity">
    <text evidence="4 10">Belongs to the glycosyl hydrolase 13 family. GlgB subfamily.</text>
</comment>
<dbReference type="Pfam" id="PF22019">
    <property type="entry name" value="GlgB_N"/>
    <property type="match status" value="1"/>
</dbReference>
<dbReference type="Pfam" id="PF02922">
    <property type="entry name" value="CBM_48"/>
    <property type="match status" value="1"/>
</dbReference>
<organism evidence="13 14">
    <name type="scientific">Saccharospirillum salsuginis</name>
    <dbReference type="NCBI Taxonomy" id="418750"/>
    <lineage>
        <taxon>Bacteria</taxon>
        <taxon>Pseudomonadati</taxon>
        <taxon>Pseudomonadota</taxon>
        <taxon>Gammaproteobacteria</taxon>
        <taxon>Oceanospirillales</taxon>
        <taxon>Saccharospirillaceae</taxon>
        <taxon>Saccharospirillum</taxon>
    </lineage>
</organism>
<dbReference type="NCBIfam" id="NF008967">
    <property type="entry name" value="PRK12313.1"/>
    <property type="match status" value="1"/>
</dbReference>
<comment type="subunit">
    <text evidence="10">Monomer.</text>
</comment>
<dbReference type="Gene3D" id="3.20.20.80">
    <property type="entry name" value="Glycosidases"/>
    <property type="match status" value="1"/>
</dbReference>
<dbReference type="InterPro" id="IPR054169">
    <property type="entry name" value="GlgB_N"/>
</dbReference>
<dbReference type="CDD" id="cd02855">
    <property type="entry name" value="E_set_GBE_prok_N"/>
    <property type="match status" value="1"/>
</dbReference>
<feature type="active site" description="Nucleophile" evidence="10 11">
    <location>
        <position position="404"/>
    </location>
</feature>
<dbReference type="EMBL" id="BMXR01000011">
    <property type="protein sequence ID" value="GGX67351.1"/>
    <property type="molecule type" value="Genomic_DNA"/>
</dbReference>
<dbReference type="NCBIfam" id="NF003811">
    <property type="entry name" value="PRK05402.1"/>
    <property type="match status" value="1"/>
</dbReference>
<dbReference type="GO" id="GO:0005829">
    <property type="term" value="C:cytosol"/>
    <property type="evidence" value="ECO:0007669"/>
    <property type="project" value="TreeGrafter"/>
</dbReference>
<dbReference type="Gene3D" id="2.60.40.10">
    <property type="entry name" value="Immunoglobulins"/>
    <property type="match status" value="2"/>
</dbReference>
<dbReference type="Pfam" id="PF02806">
    <property type="entry name" value="Alpha-amylase_C"/>
    <property type="match status" value="1"/>
</dbReference>
<dbReference type="RefSeq" id="WP_189611820.1">
    <property type="nucleotide sequence ID" value="NZ_BMXR01000011.1"/>
</dbReference>
<dbReference type="NCBIfam" id="TIGR01515">
    <property type="entry name" value="branching_enzym"/>
    <property type="match status" value="1"/>
</dbReference>
<dbReference type="Gene3D" id="2.60.40.1180">
    <property type="entry name" value="Golgi alpha-mannosidase II"/>
    <property type="match status" value="1"/>
</dbReference>
<dbReference type="InterPro" id="IPR006048">
    <property type="entry name" value="A-amylase/branching_C"/>
</dbReference>
<dbReference type="InterPro" id="IPR044143">
    <property type="entry name" value="GlgB_N_E_set_prok"/>
</dbReference>
<evidence type="ECO:0000256" key="6">
    <source>
        <dbReference type="ARBA" id="ARBA00022676"/>
    </source>
</evidence>
<dbReference type="SMART" id="SM00642">
    <property type="entry name" value="Aamy"/>
    <property type="match status" value="1"/>
</dbReference>
<dbReference type="AlphaFoldDB" id="A0A918KKM1"/>
<dbReference type="InterPro" id="IPR017853">
    <property type="entry name" value="GH"/>
</dbReference>
<dbReference type="FunFam" id="2.60.40.1180:FF:000002">
    <property type="entry name" value="1,4-alpha-glucan branching enzyme GlgB"/>
    <property type="match status" value="1"/>
</dbReference>
<dbReference type="PIRSF" id="PIRSF000463">
    <property type="entry name" value="GlgB"/>
    <property type="match status" value="1"/>
</dbReference>
<dbReference type="FunFam" id="3.20.20.80:FF:000003">
    <property type="entry name" value="1,4-alpha-glucan branching enzyme GlgB"/>
    <property type="match status" value="1"/>
</dbReference>
<dbReference type="GO" id="GO:0043169">
    <property type="term" value="F:cation binding"/>
    <property type="evidence" value="ECO:0007669"/>
    <property type="project" value="InterPro"/>
</dbReference>
<dbReference type="SUPFAM" id="SSF51445">
    <property type="entry name" value="(Trans)glycosidases"/>
    <property type="match status" value="1"/>
</dbReference>
<keyword evidence="7 10" id="KW-0808">Transferase</keyword>
<name>A0A918KKM1_9GAMM</name>
<evidence type="ECO:0000256" key="11">
    <source>
        <dbReference type="PIRSR" id="PIRSR000463-1"/>
    </source>
</evidence>
<dbReference type="InterPro" id="IPR037439">
    <property type="entry name" value="Branching_enzy"/>
</dbReference>
<gene>
    <name evidence="10 13" type="primary">glgB</name>
    <name evidence="13" type="ORF">GCM10007392_38670</name>
</gene>
<dbReference type="EC" id="2.4.1.18" evidence="10"/>
<feature type="active site" description="Proton donor" evidence="10 11">
    <location>
        <position position="457"/>
    </location>
</feature>
<feature type="domain" description="Glycosyl hydrolase family 13 catalytic" evidence="12">
    <location>
        <begin position="216"/>
        <end position="607"/>
    </location>
</feature>
<dbReference type="Proteomes" id="UP000626148">
    <property type="component" value="Unassembled WGS sequence"/>
</dbReference>
<dbReference type="InterPro" id="IPR006047">
    <property type="entry name" value="GH13_cat_dom"/>
</dbReference>
<evidence type="ECO:0000256" key="5">
    <source>
        <dbReference type="ARBA" id="ARBA00022600"/>
    </source>
</evidence>
<comment type="function">
    <text evidence="2 10">Catalyzes the formation of the alpha-1,6-glucosidic linkages in glycogen by scission of a 1,4-alpha-linked oligosaccharide from growing alpha-1,4-glucan chains and the subsequent attachment of the oligosaccharide to the alpha-1,6 position.</text>
</comment>
<evidence type="ECO:0000256" key="10">
    <source>
        <dbReference type="HAMAP-Rule" id="MF_00685"/>
    </source>
</evidence>
<comment type="caution">
    <text evidence="13">The sequence shown here is derived from an EMBL/GenBank/DDBJ whole genome shotgun (WGS) entry which is preliminary data.</text>
</comment>
<dbReference type="InterPro" id="IPR013783">
    <property type="entry name" value="Ig-like_fold"/>
</dbReference>
<sequence length="722" mass="83229">MENPAAELADRLNAALEARPFDTLGPHRTDKGWLIRVFQPEARDITVLEHESDSALGTMTPVHPSGLFELTVKQKEKPLYRLRIEAQSGDQWEALDPYQFPERAFEDFPCDSESLYHTMGAQLCAAQTESGAVNGVRFAVYAPNARSVSVIGHFNNWDGRRHPMSSHEDGIWRLFVPGLEAGEAYKYELKDAREHRLPHKTDPYAFCCTQYPDFNSVVVDHDAYEWGDRAWTERPHQDPRNQPMSVYEIHAGSWKTRDGQPLTYRQLADELIPYLLDMNFTHVEFLPVSEYPYDGSWGYQPLGLFAPTSRFGTPDDFKYLVDQCHQNGIAVIVDWVPAHFPADEHGLARFDGTPLYEYEDPQRGWHPDWSSYVYDFGRYTVCDFLISSAMIWLEHFHVDGLRVDAVASMLYLDYSREAGEWTPNVDGGNHNYEAIAFVKRFNETVYGRYPKAMTIAEESTAFDGVTRPVFAGGLGFGFKWNMGWMHDTLEYMKKDPIHRRYHQGDLTFSMVYAYNENFVLPLSHDEVVHGKGTILTRMPGDEWQQTANLRTYYAYMFAHPGKKLNFMGNELGQGLEWNYRSQLDWYLLDYPRHSGVQALFRDLNRLHRDEPALHEWDCDPKGFRWINYDDADNSILSLIRFNDTEKVIVVANFTPNPHDHYRIGVPDDGHYDVILNTDSEYYGGSNYDIGDGYDAIHEGHDGQPYCIDMTLPPLAVVYLKPR</sequence>
<dbReference type="HAMAP" id="MF_00685">
    <property type="entry name" value="GlgB"/>
    <property type="match status" value="1"/>
</dbReference>
<evidence type="ECO:0000313" key="13">
    <source>
        <dbReference type="EMBL" id="GGX67351.1"/>
    </source>
</evidence>
<evidence type="ECO:0000259" key="12">
    <source>
        <dbReference type="SMART" id="SM00642"/>
    </source>
</evidence>
<dbReference type="SUPFAM" id="SSF81296">
    <property type="entry name" value="E set domains"/>
    <property type="match status" value="2"/>
</dbReference>
<accession>A0A918KKM1</accession>
<dbReference type="SUPFAM" id="SSF51011">
    <property type="entry name" value="Glycosyl hydrolase domain"/>
    <property type="match status" value="1"/>
</dbReference>
<keyword evidence="6 10" id="KW-0328">Glycosyltransferase</keyword>